<protein>
    <submittedName>
        <fullName evidence="1">Uncharacterized protein</fullName>
    </submittedName>
</protein>
<reference evidence="2" key="3">
    <citation type="submission" date="2021-05" db="EMBL/GenBank/DDBJ databases">
        <title>Protein family content uncovers lineage relationships and bacterial pathway maintenance mechanisms in DPANN archaea.</title>
        <authorList>
            <person name="Castelle C.J."/>
            <person name="Meheust R."/>
            <person name="Jaffe A.L."/>
            <person name="Seitz K."/>
            <person name="Gong X."/>
            <person name="Baker B.J."/>
            <person name="Banfield J.F."/>
        </authorList>
    </citation>
    <scope>NUCLEOTIDE SEQUENCE</scope>
    <source>
        <strain evidence="2">RIFCSPLOWO2_01_FULL_58_19</strain>
    </source>
</reference>
<evidence type="ECO:0000313" key="3">
    <source>
        <dbReference type="Proteomes" id="UP000564964"/>
    </source>
</evidence>
<reference evidence="1" key="1">
    <citation type="journal article" date="2020" name="bioRxiv">
        <title>A rank-normalized archaeal taxonomy based on genome phylogeny resolves widespread incomplete and uneven classifications.</title>
        <authorList>
            <person name="Rinke C."/>
            <person name="Chuvochina M."/>
            <person name="Mussig A.J."/>
            <person name="Chaumeil P.-A."/>
            <person name="Waite D.W."/>
            <person name="Whitman W.B."/>
            <person name="Parks D.H."/>
            <person name="Hugenholtz P."/>
        </authorList>
    </citation>
    <scope>NUCLEOTIDE SEQUENCE</scope>
    <source>
        <strain evidence="1">UBA10219</strain>
    </source>
</reference>
<reference evidence="2" key="2">
    <citation type="submission" date="2021-03" db="EMBL/GenBank/DDBJ databases">
        <authorList>
            <person name="Jaffe A."/>
        </authorList>
    </citation>
    <scope>NUCLEOTIDE SEQUENCE</scope>
    <source>
        <strain evidence="2">RIFCSPLOWO2_01_FULL_58_19</strain>
    </source>
</reference>
<organism evidence="1 3">
    <name type="scientific">Candidatus Iainarchaeum sp</name>
    <dbReference type="NCBI Taxonomy" id="3101447"/>
    <lineage>
        <taxon>Archaea</taxon>
        <taxon>Candidatus Iainarchaeota</taxon>
        <taxon>Candidatus Iainarchaeia</taxon>
        <taxon>Candidatus Iainarchaeales</taxon>
        <taxon>Candidatus Iainarchaeaceae</taxon>
        <taxon>Candidatus Iainarchaeum</taxon>
    </lineage>
</organism>
<comment type="caution">
    <text evidence="1">The sequence shown here is derived from an EMBL/GenBank/DDBJ whole genome shotgun (WGS) entry which is preliminary data.</text>
</comment>
<evidence type="ECO:0000313" key="2">
    <source>
        <dbReference type="EMBL" id="MBS3063629.1"/>
    </source>
</evidence>
<evidence type="ECO:0000313" key="1">
    <source>
        <dbReference type="EMBL" id="HIH17169.1"/>
    </source>
</evidence>
<name>A0A7J4JKN1_9ARCH</name>
<dbReference type="Proteomes" id="UP000678237">
    <property type="component" value="Unassembled WGS sequence"/>
</dbReference>
<dbReference type="EMBL" id="JAGVWE010000006">
    <property type="protein sequence ID" value="MBS3063629.1"/>
    <property type="molecule type" value="Genomic_DNA"/>
</dbReference>
<dbReference type="EMBL" id="DUGH01000173">
    <property type="protein sequence ID" value="HIH17169.1"/>
    <property type="molecule type" value="Genomic_DNA"/>
</dbReference>
<dbReference type="Proteomes" id="UP000564964">
    <property type="component" value="Unassembled WGS sequence"/>
</dbReference>
<dbReference type="AlphaFoldDB" id="A0A7J4JKN1"/>
<proteinExistence type="predicted"/>
<gene>
    <name evidence="1" type="ORF">HA252_07240</name>
    <name evidence="2" type="ORF">J4203_07240</name>
</gene>
<sequence>MKHYDYVVMHLSAITIQFKGAPDEVLKALVKKGFAKTKAEAVRFALLHLGEEYGLITRRLHAKAEAYAYAEIKGT</sequence>
<accession>A0A7J4JKN1</accession>